<reference evidence="4" key="1">
    <citation type="journal article" date="2014" name="Genome Announc.">
        <title>Draft genome sequence of Weissella oryzae SG25T, isolated from fermented rice grains.</title>
        <authorList>
            <person name="Tanizawa Y."/>
            <person name="Fujisawa T."/>
            <person name="Mochizuki T."/>
            <person name="Kaminuma E."/>
            <person name="Suzuki Y."/>
            <person name="Nakamura Y."/>
            <person name="Tohno M."/>
        </authorList>
    </citation>
    <scope>NUCLEOTIDE SEQUENCE [LARGE SCALE GENOMIC DNA]</scope>
    <source>
        <strain evidence="4">DSM 25784 / JCM 18191 / LMG 30913 / SG25</strain>
    </source>
</reference>
<feature type="compositionally biased region" description="Low complexity" evidence="1">
    <location>
        <begin position="56"/>
        <end position="81"/>
    </location>
</feature>
<evidence type="ECO:0000313" key="4">
    <source>
        <dbReference type="Proteomes" id="UP000030643"/>
    </source>
</evidence>
<evidence type="ECO:0000313" key="3">
    <source>
        <dbReference type="EMBL" id="GAK31195.1"/>
    </source>
</evidence>
<sequence length="157" mass="16654">MKKIYWISGIIILLIIGGLSIFAIQKHTDSQVATTKTTTSKKKATESKQSSEKKVQTNTAQSSTSSVSNQNSGSNASQPSGEMGEAASQYSSIMSASTGAPITSDMVSEARNQLQEQGINTGSFSDLDIAKVINKANSDSIDYATAIKALYPAFFKN</sequence>
<feature type="region of interest" description="Disordered" evidence="1">
    <location>
        <begin position="30"/>
        <end position="90"/>
    </location>
</feature>
<dbReference type="OrthoDB" id="2149836at2"/>
<keyword evidence="4" id="KW-1185">Reference proteome</keyword>
<dbReference type="RefSeq" id="WP_027699205.1">
    <property type="nucleotide sequence ID" value="NZ_DF820491.1"/>
</dbReference>
<feature type="compositionally biased region" description="Basic and acidic residues" evidence="1">
    <location>
        <begin position="43"/>
        <end position="55"/>
    </location>
</feature>
<evidence type="ECO:0000256" key="2">
    <source>
        <dbReference type="SAM" id="Phobius"/>
    </source>
</evidence>
<dbReference type="AlphaFoldDB" id="A0A069CTQ8"/>
<gene>
    <name evidence="3" type="ORF">WOSG25_080270</name>
</gene>
<dbReference type="STRING" id="1329250.WOSG25_080270"/>
<keyword evidence="2" id="KW-0472">Membrane</keyword>
<dbReference type="EMBL" id="DF820491">
    <property type="protein sequence ID" value="GAK31195.1"/>
    <property type="molecule type" value="Genomic_DNA"/>
</dbReference>
<evidence type="ECO:0000256" key="1">
    <source>
        <dbReference type="SAM" id="MobiDB-lite"/>
    </source>
</evidence>
<dbReference type="Proteomes" id="UP000030643">
    <property type="component" value="Unassembled WGS sequence"/>
</dbReference>
<feature type="transmembrane region" description="Helical" evidence="2">
    <location>
        <begin position="6"/>
        <end position="24"/>
    </location>
</feature>
<name>A0A069CTQ8_WEIOS</name>
<proteinExistence type="predicted"/>
<keyword evidence="2" id="KW-0812">Transmembrane</keyword>
<protein>
    <submittedName>
        <fullName evidence="3">Uncharacterized protein</fullName>
    </submittedName>
</protein>
<keyword evidence="2" id="KW-1133">Transmembrane helix</keyword>
<accession>A0A069CTQ8</accession>
<organism evidence="3 4">
    <name type="scientific">Weissella oryzae (strain DSM 25784 / JCM 18191 / LMG 30913 / SG25)</name>
    <dbReference type="NCBI Taxonomy" id="1329250"/>
    <lineage>
        <taxon>Bacteria</taxon>
        <taxon>Bacillati</taxon>
        <taxon>Bacillota</taxon>
        <taxon>Bacilli</taxon>
        <taxon>Lactobacillales</taxon>
        <taxon>Lactobacillaceae</taxon>
        <taxon>Weissella</taxon>
    </lineage>
</organism>